<dbReference type="RefSeq" id="XP_024733927.1">
    <property type="nucleotide sequence ID" value="XM_024872858.1"/>
</dbReference>
<protein>
    <submittedName>
        <fullName evidence="1">Uncharacterized protein</fullName>
    </submittedName>
</protein>
<name>A0A2J6T261_9HELO</name>
<evidence type="ECO:0000313" key="2">
    <source>
        <dbReference type="Proteomes" id="UP000235371"/>
    </source>
</evidence>
<dbReference type="EMBL" id="KZ613847">
    <property type="protein sequence ID" value="PMD57023.1"/>
    <property type="molecule type" value="Genomic_DNA"/>
</dbReference>
<dbReference type="InParanoid" id="A0A2J6T261"/>
<gene>
    <name evidence="1" type="ORF">K444DRAFT_44285</name>
</gene>
<accession>A0A2J6T261</accession>
<organism evidence="1 2">
    <name type="scientific">Hyaloscypha bicolor E</name>
    <dbReference type="NCBI Taxonomy" id="1095630"/>
    <lineage>
        <taxon>Eukaryota</taxon>
        <taxon>Fungi</taxon>
        <taxon>Dikarya</taxon>
        <taxon>Ascomycota</taxon>
        <taxon>Pezizomycotina</taxon>
        <taxon>Leotiomycetes</taxon>
        <taxon>Helotiales</taxon>
        <taxon>Hyaloscyphaceae</taxon>
        <taxon>Hyaloscypha</taxon>
        <taxon>Hyaloscypha bicolor</taxon>
    </lineage>
</organism>
<keyword evidence="2" id="KW-1185">Reference proteome</keyword>
<reference evidence="1 2" key="1">
    <citation type="submission" date="2016-04" db="EMBL/GenBank/DDBJ databases">
        <title>A degradative enzymes factory behind the ericoid mycorrhizal symbiosis.</title>
        <authorList>
            <consortium name="DOE Joint Genome Institute"/>
            <person name="Martino E."/>
            <person name="Morin E."/>
            <person name="Grelet G."/>
            <person name="Kuo A."/>
            <person name="Kohler A."/>
            <person name="Daghino S."/>
            <person name="Barry K."/>
            <person name="Choi C."/>
            <person name="Cichocki N."/>
            <person name="Clum A."/>
            <person name="Copeland A."/>
            <person name="Hainaut M."/>
            <person name="Haridas S."/>
            <person name="Labutti K."/>
            <person name="Lindquist E."/>
            <person name="Lipzen A."/>
            <person name="Khouja H.-R."/>
            <person name="Murat C."/>
            <person name="Ohm R."/>
            <person name="Olson A."/>
            <person name="Spatafora J."/>
            <person name="Veneault-Fourrey C."/>
            <person name="Henrissat B."/>
            <person name="Grigoriev I."/>
            <person name="Martin F."/>
            <person name="Perotto S."/>
        </authorList>
    </citation>
    <scope>NUCLEOTIDE SEQUENCE [LARGE SCALE GENOMIC DNA]</scope>
    <source>
        <strain evidence="1 2">E</strain>
    </source>
</reference>
<dbReference type="Proteomes" id="UP000235371">
    <property type="component" value="Unassembled WGS sequence"/>
</dbReference>
<dbReference type="AlphaFoldDB" id="A0A2J6T261"/>
<sequence length="180" mass="19289">MLHCSRKPPPQLAWLQESRSTGTCPAPRQRHHSATLPVPLELEARCTDTGTIGPKRDVGIGIGPVNGLAADNKGLPGCQAAMLPCAGTMSVLEGRCNEAEMMERGRCHSVCTVRRRQRQRQRQRQTTLPEPVSAASQLRFGSGLTAGHCSVLLCPSLPSRSSDCAVLCFAVMCCPVLSCP</sequence>
<proteinExistence type="predicted"/>
<evidence type="ECO:0000313" key="1">
    <source>
        <dbReference type="EMBL" id="PMD57023.1"/>
    </source>
</evidence>
<dbReference type="GeneID" id="36580938"/>